<dbReference type="InParanoid" id="E2AZ68"/>
<feature type="domain" description="Mutator-like transposase" evidence="1">
    <location>
        <begin position="10"/>
        <end position="77"/>
    </location>
</feature>
<name>E2AZ68_CAMFO</name>
<dbReference type="Proteomes" id="UP000000311">
    <property type="component" value="Unassembled WGS sequence"/>
</dbReference>
<dbReference type="Pfam" id="PF20700">
    <property type="entry name" value="Mutator"/>
    <property type="match status" value="1"/>
</dbReference>
<accession>E2AZ68</accession>
<dbReference type="InterPro" id="IPR049012">
    <property type="entry name" value="Mutator_transp_dom"/>
</dbReference>
<evidence type="ECO:0000313" key="2">
    <source>
        <dbReference type="EMBL" id="EFN61271.1"/>
    </source>
</evidence>
<dbReference type="AlphaFoldDB" id="E2AZ68"/>
<sequence length="77" mass="8557">IPSSPFIHCAYEINRRIVIAMRLLGVAREGINIFCGVMNLGSGLSKNAYGLIIEHIHTSVQKLFDISCKNAIENEKK</sequence>
<feature type="non-terminal residue" evidence="2">
    <location>
        <position position="77"/>
    </location>
</feature>
<organism evidence="3">
    <name type="scientific">Camponotus floridanus</name>
    <name type="common">Florida carpenter ant</name>
    <dbReference type="NCBI Taxonomy" id="104421"/>
    <lineage>
        <taxon>Eukaryota</taxon>
        <taxon>Metazoa</taxon>
        <taxon>Ecdysozoa</taxon>
        <taxon>Arthropoda</taxon>
        <taxon>Hexapoda</taxon>
        <taxon>Insecta</taxon>
        <taxon>Pterygota</taxon>
        <taxon>Neoptera</taxon>
        <taxon>Endopterygota</taxon>
        <taxon>Hymenoptera</taxon>
        <taxon>Apocrita</taxon>
        <taxon>Aculeata</taxon>
        <taxon>Formicoidea</taxon>
        <taxon>Formicidae</taxon>
        <taxon>Formicinae</taxon>
        <taxon>Camponotus</taxon>
    </lineage>
</organism>
<evidence type="ECO:0000313" key="3">
    <source>
        <dbReference type="Proteomes" id="UP000000311"/>
    </source>
</evidence>
<dbReference type="OrthoDB" id="8191111at2759"/>
<reference evidence="2 3" key="1">
    <citation type="journal article" date="2010" name="Science">
        <title>Genomic comparison of the ants Camponotus floridanus and Harpegnathos saltator.</title>
        <authorList>
            <person name="Bonasio R."/>
            <person name="Zhang G."/>
            <person name="Ye C."/>
            <person name="Mutti N.S."/>
            <person name="Fang X."/>
            <person name="Qin N."/>
            <person name="Donahue G."/>
            <person name="Yang P."/>
            <person name="Li Q."/>
            <person name="Li C."/>
            <person name="Zhang P."/>
            <person name="Huang Z."/>
            <person name="Berger S.L."/>
            <person name="Reinberg D."/>
            <person name="Wang J."/>
            <person name="Liebig J."/>
        </authorList>
    </citation>
    <scope>NUCLEOTIDE SEQUENCE [LARGE SCALE GENOMIC DNA]</scope>
    <source>
        <strain evidence="3">C129</strain>
    </source>
</reference>
<gene>
    <name evidence="2" type="ORF">EAG_00080</name>
</gene>
<keyword evidence="3" id="KW-1185">Reference proteome</keyword>
<proteinExistence type="predicted"/>
<protein>
    <recommendedName>
        <fullName evidence="1">Mutator-like transposase domain-containing protein</fullName>
    </recommendedName>
</protein>
<feature type="non-terminal residue" evidence="2">
    <location>
        <position position="1"/>
    </location>
</feature>
<dbReference type="EMBL" id="GL444098">
    <property type="protein sequence ID" value="EFN61271.1"/>
    <property type="molecule type" value="Genomic_DNA"/>
</dbReference>
<evidence type="ECO:0000259" key="1">
    <source>
        <dbReference type="Pfam" id="PF20700"/>
    </source>
</evidence>